<dbReference type="GO" id="GO:0016020">
    <property type="term" value="C:membrane"/>
    <property type="evidence" value="ECO:0007669"/>
    <property type="project" value="UniProtKB-SubCell"/>
</dbReference>
<protein>
    <recommendedName>
        <fullName evidence="13">Taste receptor type 2</fullName>
    </recommendedName>
</protein>
<comment type="similarity">
    <text evidence="2 12">Belongs to the G-protein coupled receptor T2R family.</text>
</comment>
<evidence type="ECO:0000256" key="5">
    <source>
        <dbReference type="ARBA" id="ARBA00022692"/>
    </source>
</evidence>
<reference evidence="15" key="2">
    <citation type="submission" date="2025-08" db="UniProtKB">
        <authorList>
            <consortium name="Ensembl"/>
        </authorList>
    </citation>
    <scope>IDENTIFICATION</scope>
</reference>
<feature type="transmembrane region" description="Helical" evidence="14">
    <location>
        <begin position="93"/>
        <end position="116"/>
    </location>
</feature>
<evidence type="ECO:0000256" key="9">
    <source>
        <dbReference type="ARBA" id="ARBA00023170"/>
    </source>
</evidence>
<evidence type="ECO:0000256" key="10">
    <source>
        <dbReference type="ARBA" id="ARBA00023180"/>
    </source>
</evidence>
<dbReference type="GO" id="GO:0033038">
    <property type="term" value="F:bitter taste receptor activity"/>
    <property type="evidence" value="ECO:0007669"/>
    <property type="project" value="InterPro"/>
</dbReference>
<keyword evidence="4 13" id="KW-0716">Sensory transduction</keyword>
<comment type="subcellular location">
    <subcellularLocation>
        <location evidence="1 13">Membrane</location>
        <topology evidence="1 13">Multi-pass membrane protein</topology>
    </subcellularLocation>
</comment>
<feature type="transmembrane region" description="Helical" evidence="14">
    <location>
        <begin position="169"/>
        <end position="202"/>
    </location>
</feature>
<feature type="transmembrane region" description="Helical" evidence="14">
    <location>
        <begin position="257"/>
        <end position="280"/>
    </location>
</feature>
<keyword evidence="10" id="KW-0325">Glycoprotein</keyword>
<evidence type="ECO:0000256" key="4">
    <source>
        <dbReference type="ARBA" id="ARBA00022606"/>
    </source>
</evidence>
<dbReference type="InterPro" id="IPR007960">
    <property type="entry name" value="TAS2R"/>
</dbReference>
<dbReference type="Pfam" id="PF05296">
    <property type="entry name" value="TAS2R"/>
    <property type="match status" value="1"/>
</dbReference>
<evidence type="ECO:0000256" key="13">
    <source>
        <dbReference type="RuleBase" id="RU004424"/>
    </source>
</evidence>
<keyword evidence="7 13" id="KW-0297">G-protein coupled receptor</keyword>
<dbReference type="OrthoDB" id="8876749at2759"/>
<keyword evidence="3 13" id="KW-0919">Taste</keyword>
<evidence type="ECO:0000313" key="15">
    <source>
        <dbReference type="Ensembl" id="ENSSHAP00000031269.1"/>
    </source>
</evidence>
<dbReference type="AlphaFoldDB" id="A0A7N4P0V2"/>
<dbReference type="PANTHER" id="PTHR11394:SF149">
    <property type="entry name" value="TASTE RECEPTOR TYPE 2 MEMBER 1"/>
    <property type="match status" value="1"/>
</dbReference>
<accession>A0A7N4P0V2</accession>
<dbReference type="Ensembl" id="ENSSHAT00000028204.1">
    <property type="protein sequence ID" value="ENSSHAP00000031269.1"/>
    <property type="gene ID" value="ENSSHAG00000030169.1"/>
</dbReference>
<gene>
    <name evidence="15" type="primary">TAS2R1</name>
</gene>
<keyword evidence="16" id="KW-1185">Reference proteome</keyword>
<evidence type="ECO:0000313" key="16">
    <source>
        <dbReference type="Proteomes" id="UP000007648"/>
    </source>
</evidence>
<evidence type="ECO:0000256" key="6">
    <source>
        <dbReference type="ARBA" id="ARBA00022989"/>
    </source>
</evidence>
<dbReference type="Proteomes" id="UP000007648">
    <property type="component" value="Unassembled WGS sequence"/>
</dbReference>
<feature type="transmembrane region" description="Helical" evidence="14">
    <location>
        <begin position="6"/>
        <end position="30"/>
    </location>
</feature>
<evidence type="ECO:0000256" key="11">
    <source>
        <dbReference type="ARBA" id="ARBA00023224"/>
    </source>
</evidence>
<keyword evidence="6 14" id="KW-1133">Transmembrane helix</keyword>
<dbReference type="GeneID" id="100924802"/>
<evidence type="ECO:0000256" key="8">
    <source>
        <dbReference type="ARBA" id="ARBA00023136"/>
    </source>
</evidence>
<reference evidence="15 16" key="1">
    <citation type="journal article" date="2011" name="Proc. Natl. Acad. Sci. U.S.A.">
        <title>Genetic diversity and population structure of the endangered marsupial Sarcophilus harrisii (Tasmanian devil).</title>
        <authorList>
            <person name="Miller W."/>
            <person name="Hayes V.M."/>
            <person name="Ratan A."/>
            <person name="Petersen D.C."/>
            <person name="Wittekindt N.E."/>
            <person name="Miller J."/>
            <person name="Walenz B."/>
            <person name="Knight J."/>
            <person name="Qi J."/>
            <person name="Zhao F."/>
            <person name="Wang Q."/>
            <person name="Bedoya-Reina O.C."/>
            <person name="Katiyar N."/>
            <person name="Tomsho L.P."/>
            <person name="Kasson L.M."/>
            <person name="Hardie R.A."/>
            <person name="Woodbridge P."/>
            <person name="Tindall E.A."/>
            <person name="Bertelsen M.F."/>
            <person name="Dixon D."/>
            <person name="Pyecroft S."/>
            <person name="Helgen K.M."/>
            <person name="Lesk A.M."/>
            <person name="Pringle T.H."/>
            <person name="Patterson N."/>
            <person name="Zhang Y."/>
            <person name="Kreiss A."/>
            <person name="Woods G.M."/>
            <person name="Jones M.E."/>
            <person name="Schuster S.C."/>
        </authorList>
    </citation>
    <scope>NUCLEOTIDE SEQUENCE [LARGE SCALE GENOMIC DNA]</scope>
</reference>
<dbReference type="KEGG" id="shr:100924802"/>
<feature type="transmembrane region" description="Helical" evidence="14">
    <location>
        <begin position="229"/>
        <end position="251"/>
    </location>
</feature>
<proteinExistence type="inferred from homology"/>
<keyword evidence="9 13" id="KW-0675">Receptor</keyword>
<keyword evidence="5 13" id="KW-0812">Transmembrane</keyword>
<dbReference type="GeneTree" id="ENSGT01150000286961"/>
<reference evidence="15" key="3">
    <citation type="submission" date="2025-09" db="UniProtKB">
        <authorList>
            <consortium name="Ensembl"/>
        </authorList>
    </citation>
    <scope>IDENTIFICATION</scope>
</reference>
<evidence type="ECO:0000256" key="2">
    <source>
        <dbReference type="ARBA" id="ARBA00007376"/>
    </source>
</evidence>
<dbReference type="FunFam" id="1.20.1070.10:FF:000055">
    <property type="entry name" value="Taste receptor type 2"/>
    <property type="match status" value="1"/>
</dbReference>
<sequence>MINLVLIIQLIFGIVQFFVGIMANGIIILVSSLECIKQKRAIAYDFLLTSLGIFRIFLQGLIISCHMIFFFTLELYVSHEAFLVFFFINEVNLWLATNLCVFYCVKIANIVNPFFLWLKRRISRLMPWLILGSLLFSIAISIAYNLLYWSGAKEELRKFLIGNISSQAFFQYLFPIPLLIVGLATPLYMFNAASFLLIYSLCRHIRQMRSRATGFRDPRTEAHIRAMKLVFSFLILYTSYYFVILISFSSISIKKDILMLFCFPVAGLYPSGHSVILILGNSKLKHYTKKFLLSAKYCLRRGSALDSAQTQ</sequence>
<name>A0A7N4P0V2_SARHA</name>
<dbReference type="GO" id="GO:0004930">
    <property type="term" value="F:G protein-coupled receptor activity"/>
    <property type="evidence" value="ECO:0007669"/>
    <property type="project" value="UniProtKB-KW"/>
</dbReference>
<dbReference type="InParanoid" id="A0A7N4P0V2"/>
<feature type="transmembrane region" description="Helical" evidence="14">
    <location>
        <begin position="128"/>
        <end position="149"/>
    </location>
</feature>
<dbReference type="FunCoup" id="A0A7N4P0V2">
    <property type="interactions" value="444"/>
</dbReference>
<keyword evidence="11 13" id="KW-0807">Transducer</keyword>
<organism evidence="15 16">
    <name type="scientific">Sarcophilus harrisii</name>
    <name type="common">Tasmanian devil</name>
    <name type="synonym">Sarcophilus laniarius</name>
    <dbReference type="NCBI Taxonomy" id="9305"/>
    <lineage>
        <taxon>Eukaryota</taxon>
        <taxon>Metazoa</taxon>
        <taxon>Chordata</taxon>
        <taxon>Craniata</taxon>
        <taxon>Vertebrata</taxon>
        <taxon>Euteleostomi</taxon>
        <taxon>Mammalia</taxon>
        <taxon>Metatheria</taxon>
        <taxon>Dasyuromorphia</taxon>
        <taxon>Dasyuridae</taxon>
        <taxon>Sarcophilus</taxon>
    </lineage>
</organism>
<feature type="transmembrane region" description="Helical" evidence="14">
    <location>
        <begin position="42"/>
        <end position="73"/>
    </location>
</feature>
<evidence type="ECO:0000256" key="7">
    <source>
        <dbReference type="ARBA" id="ARBA00023040"/>
    </source>
</evidence>
<evidence type="ECO:0000256" key="12">
    <source>
        <dbReference type="RuleBase" id="RU004423"/>
    </source>
</evidence>
<dbReference type="SUPFAM" id="SSF81321">
    <property type="entry name" value="Family A G protein-coupled receptor-like"/>
    <property type="match status" value="1"/>
</dbReference>
<keyword evidence="8 13" id="KW-0472">Membrane</keyword>
<dbReference type="CTD" id="50834"/>
<evidence type="ECO:0000256" key="3">
    <source>
        <dbReference type="ARBA" id="ARBA00022480"/>
    </source>
</evidence>
<evidence type="ECO:0000256" key="14">
    <source>
        <dbReference type="SAM" id="Phobius"/>
    </source>
</evidence>
<evidence type="ECO:0000256" key="1">
    <source>
        <dbReference type="ARBA" id="ARBA00004141"/>
    </source>
</evidence>
<dbReference type="PANTHER" id="PTHR11394">
    <property type="entry name" value="TASTE RECEPTOR TYPE 2"/>
    <property type="match status" value="1"/>
</dbReference>